<sequence>MAAFMSLHLVCKINNLALRRDHQLGWSSLLTMERRGILNYIAASRYVVTPESPTLKTMSTDNNSSGASSEPVHKRVGQENRFPSPHLYANDYCKKNEVQIKENCVA</sequence>
<reference evidence="2 3" key="1">
    <citation type="submission" date="2024-01" db="EMBL/GenBank/DDBJ databases">
        <authorList>
            <person name="Waweru B."/>
        </authorList>
    </citation>
    <scope>NUCLEOTIDE SEQUENCE [LARGE SCALE GENOMIC DNA]</scope>
</reference>
<dbReference type="Proteomes" id="UP001314170">
    <property type="component" value="Unassembled WGS sequence"/>
</dbReference>
<evidence type="ECO:0000256" key="1">
    <source>
        <dbReference type="SAM" id="MobiDB-lite"/>
    </source>
</evidence>
<evidence type="ECO:0000313" key="3">
    <source>
        <dbReference type="Proteomes" id="UP001314170"/>
    </source>
</evidence>
<feature type="region of interest" description="Disordered" evidence="1">
    <location>
        <begin position="53"/>
        <end position="83"/>
    </location>
</feature>
<gene>
    <name evidence="2" type="ORF">DCAF_LOCUS522</name>
</gene>
<evidence type="ECO:0000313" key="2">
    <source>
        <dbReference type="EMBL" id="CAK7322909.1"/>
    </source>
</evidence>
<proteinExistence type="predicted"/>
<dbReference type="AlphaFoldDB" id="A0AAV1QPN0"/>
<protein>
    <submittedName>
        <fullName evidence="2">Uncharacterized protein</fullName>
    </submittedName>
</protein>
<dbReference type="EMBL" id="CAWUPB010000030">
    <property type="protein sequence ID" value="CAK7322909.1"/>
    <property type="molecule type" value="Genomic_DNA"/>
</dbReference>
<feature type="compositionally biased region" description="Polar residues" evidence="1">
    <location>
        <begin position="53"/>
        <end position="68"/>
    </location>
</feature>
<comment type="caution">
    <text evidence="2">The sequence shown here is derived from an EMBL/GenBank/DDBJ whole genome shotgun (WGS) entry which is preliminary data.</text>
</comment>
<accession>A0AAV1QPN0</accession>
<organism evidence="2 3">
    <name type="scientific">Dovyalis caffra</name>
    <dbReference type="NCBI Taxonomy" id="77055"/>
    <lineage>
        <taxon>Eukaryota</taxon>
        <taxon>Viridiplantae</taxon>
        <taxon>Streptophyta</taxon>
        <taxon>Embryophyta</taxon>
        <taxon>Tracheophyta</taxon>
        <taxon>Spermatophyta</taxon>
        <taxon>Magnoliopsida</taxon>
        <taxon>eudicotyledons</taxon>
        <taxon>Gunneridae</taxon>
        <taxon>Pentapetalae</taxon>
        <taxon>rosids</taxon>
        <taxon>fabids</taxon>
        <taxon>Malpighiales</taxon>
        <taxon>Salicaceae</taxon>
        <taxon>Flacourtieae</taxon>
        <taxon>Dovyalis</taxon>
    </lineage>
</organism>
<name>A0AAV1QPN0_9ROSI</name>
<keyword evidence="3" id="KW-1185">Reference proteome</keyword>